<dbReference type="AlphaFoldDB" id="A0AAJ1YGD6"/>
<accession>A0AAJ1YGD6</accession>
<protein>
    <submittedName>
        <fullName evidence="1">Uncharacterized protein</fullName>
    </submittedName>
</protein>
<sequence length="67" mass="7752">MGSLTTNQHRPQFRCLPVTGGKTPIHLPYVAKLQGQWESINHSFVDWAVGDFYHQVQEMQHEQHDGH</sequence>
<evidence type="ECO:0000313" key="1">
    <source>
        <dbReference type="EMBL" id="MDQ9129718.1"/>
    </source>
</evidence>
<dbReference type="EMBL" id="JAVIGA010000041">
    <property type="protein sequence ID" value="MDQ9129718.1"/>
    <property type="molecule type" value="Genomic_DNA"/>
</dbReference>
<name>A0AAJ1YGD6_SERFO</name>
<comment type="caution">
    <text evidence="1">The sequence shown here is derived from an EMBL/GenBank/DDBJ whole genome shotgun (WGS) entry which is preliminary data.</text>
</comment>
<dbReference type="Proteomes" id="UP001224622">
    <property type="component" value="Unassembled WGS sequence"/>
</dbReference>
<reference evidence="1" key="1">
    <citation type="submission" date="2023-08" db="EMBL/GenBank/DDBJ databases">
        <title>The Comparative Genomic Analysis of Yersiniaceae from Polar Regions.</title>
        <authorList>
            <person name="Goncharov A."/>
            <person name="Aslanov B."/>
            <person name="Kolodzhieva V."/>
            <person name="Azarov D."/>
            <person name="Mochov A."/>
            <person name="Lebedeva E."/>
        </authorList>
    </citation>
    <scope>NUCLEOTIDE SEQUENCE</scope>
    <source>
        <strain evidence="1">Vf</strain>
    </source>
</reference>
<evidence type="ECO:0000313" key="2">
    <source>
        <dbReference type="Proteomes" id="UP001224622"/>
    </source>
</evidence>
<dbReference type="RefSeq" id="WP_309048468.1">
    <property type="nucleotide sequence ID" value="NZ_JAVIGA010000041.1"/>
</dbReference>
<gene>
    <name evidence="1" type="ORF">RDT67_25200</name>
</gene>
<organism evidence="1 2">
    <name type="scientific">Serratia fonticola</name>
    <dbReference type="NCBI Taxonomy" id="47917"/>
    <lineage>
        <taxon>Bacteria</taxon>
        <taxon>Pseudomonadati</taxon>
        <taxon>Pseudomonadota</taxon>
        <taxon>Gammaproteobacteria</taxon>
        <taxon>Enterobacterales</taxon>
        <taxon>Yersiniaceae</taxon>
        <taxon>Serratia</taxon>
    </lineage>
</organism>
<proteinExistence type="predicted"/>